<keyword evidence="3" id="KW-0449">Lipoprotein</keyword>
<dbReference type="Proteomes" id="UP000199588">
    <property type="component" value="Unassembled WGS sequence"/>
</dbReference>
<keyword evidence="4" id="KW-1185">Reference proteome</keyword>
<dbReference type="SFLD" id="SFLDS00003">
    <property type="entry name" value="Haloacid_Dehalogenase"/>
    <property type="match status" value="1"/>
</dbReference>
<dbReference type="PANTHER" id="PTHR31284:SF10">
    <property type="entry name" value="ACID PHOSPHATASE-LIKE PROTEIN"/>
    <property type="match status" value="1"/>
</dbReference>
<dbReference type="Gene3D" id="3.40.50.1000">
    <property type="entry name" value="HAD superfamily/HAD-like"/>
    <property type="match status" value="1"/>
</dbReference>
<keyword evidence="1 2" id="KW-0732">Signal</keyword>
<evidence type="ECO:0000313" key="3">
    <source>
        <dbReference type="EMBL" id="SCX99287.1"/>
    </source>
</evidence>
<dbReference type="InterPro" id="IPR006423">
    <property type="entry name" value="Lipo_e_P4"/>
</dbReference>
<sequence length="272" mass="30309">MKNLKLSIATIAVASLLSACTSQYATEKHEQLKLQNQAALGIVWMQQSGEYQALAHQAFNTAKTAFDQAKKTKGKKKAVVVDLDETMMDNSAYAGWQVKNGEDFTQETWTKWVNARQTAAIPGAVEFANYVNNHGGTMFYVSNRLENGERQGTIDDMARLGFPGVSEKTLILKDGKSAKSARYKTITDQGYDIVVYVGDNLNDFGDATYRKPNAERRDFVAQNAKQFGTKYIVLPNPNYGDWEGGLDSNYYKGDVKNKVDIRLNSIKAWDGK</sequence>
<evidence type="ECO:0000256" key="1">
    <source>
        <dbReference type="ARBA" id="ARBA00022729"/>
    </source>
</evidence>
<gene>
    <name evidence="3" type="ORF">SAMN02910354_01102</name>
</gene>
<dbReference type="NCBIfam" id="TIGR01533">
    <property type="entry name" value="lipo_e_P4"/>
    <property type="match status" value="1"/>
</dbReference>
<dbReference type="PANTHER" id="PTHR31284">
    <property type="entry name" value="ACID PHOSPHATASE-LIKE PROTEIN"/>
    <property type="match status" value="1"/>
</dbReference>
<dbReference type="PROSITE" id="PS51257">
    <property type="entry name" value="PROKAR_LIPOPROTEIN"/>
    <property type="match status" value="1"/>
</dbReference>
<feature type="chain" id="PRO_5045153526" evidence="2">
    <location>
        <begin position="26"/>
        <end position="272"/>
    </location>
</feature>
<evidence type="ECO:0000256" key="2">
    <source>
        <dbReference type="SAM" id="SignalP"/>
    </source>
</evidence>
<dbReference type="PIRSF" id="PIRSF019271">
    <property type="entry name" value="Acid_Ptase_C"/>
    <property type="match status" value="1"/>
</dbReference>
<dbReference type="InterPro" id="IPR005519">
    <property type="entry name" value="Acid_phosphat_B-like"/>
</dbReference>
<comment type="caution">
    <text evidence="3">The sequence shown here is derived from an EMBL/GenBank/DDBJ whole genome shotgun (WGS) entry which is preliminary data.</text>
</comment>
<dbReference type="Pfam" id="PF03767">
    <property type="entry name" value="Acid_phosphat_B"/>
    <property type="match status" value="1"/>
</dbReference>
<protein>
    <submittedName>
        <fullName evidence="3">5'-nucleotidase, lipoprotein e(P4) family</fullName>
    </submittedName>
</protein>
<dbReference type="EMBL" id="FMUQ01000007">
    <property type="protein sequence ID" value="SCX99287.1"/>
    <property type="molecule type" value="Genomic_DNA"/>
</dbReference>
<proteinExistence type="predicted"/>
<dbReference type="RefSeq" id="WP_011200612.1">
    <property type="nucleotide sequence ID" value="NZ_CP015031.1"/>
</dbReference>
<name>A0A1G5CAC2_9PAST</name>
<organism evidence="3 4">
    <name type="scientific">Basfia succiniciproducens</name>
    <dbReference type="NCBI Taxonomy" id="653940"/>
    <lineage>
        <taxon>Bacteria</taxon>
        <taxon>Pseudomonadati</taxon>
        <taxon>Pseudomonadota</taxon>
        <taxon>Gammaproteobacteria</taxon>
        <taxon>Pasteurellales</taxon>
        <taxon>Pasteurellaceae</taxon>
        <taxon>Basfia</taxon>
    </lineage>
</organism>
<dbReference type="InterPro" id="IPR036412">
    <property type="entry name" value="HAD-like_sf"/>
</dbReference>
<evidence type="ECO:0000313" key="4">
    <source>
        <dbReference type="Proteomes" id="UP000199588"/>
    </source>
</evidence>
<feature type="signal peptide" evidence="2">
    <location>
        <begin position="1"/>
        <end position="25"/>
    </location>
</feature>
<dbReference type="InterPro" id="IPR023214">
    <property type="entry name" value="HAD_sf"/>
</dbReference>
<reference evidence="3 4" key="1">
    <citation type="submission" date="2016-10" db="EMBL/GenBank/DDBJ databases">
        <authorList>
            <person name="Varghese N."/>
            <person name="Submissions S."/>
        </authorList>
    </citation>
    <scope>NUCLEOTIDE SEQUENCE [LARGE SCALE GENOMIC DNA]</scope>
    <source>
        <strain evidence="3 4">DSM 22022</strain>
    </source>
</reference>
<dbReference type="SUPFAM" id="SSF56784">
    <property type="entry name" value="HAD-like"/>
    <property type="match status" value="1"/>
</dbReference>
<dbReference type="SFLD" id="SFLDG01125">
    <property type="entry name" value="C1.1:_Acid_Phosphatase_Like"/>
    <property type="match status" value="1"/>
</dbReference>
<dbReference type="CDD" id="cd07534">
    <property type="entry name" value="HAD_CAP"/>
    <property type="match status" value="1"/>
</dbReference>
<accession>A0A1G5CAC2</accession>